<dbReference type="Proteomes" id="UP000774570">
    <property type="component" value="Unassembled WGS sequence"/>
</dbReference>
<dbReference type="InterPro" id="IPR050679">
    <property type="entry name" value="Bact_HTH_transcr_reg"/>
</dbReference>
<dbReference type="SMART" id="SM00866">
    <property type="entry name" value="UTRA"/>
    <property type="match status" value="1"/>
</dbReference>
<dbReference type="Gene3D" id="1.10.10.10">
    <property type="entry name" value="Winged helix-like DNA-binding domain superfamily/Winged helix DNA-binding domain"/>
    <property type="match status" value="1"/>
</dbReference>
<dbReference type="InterPro" id="IPR036390">
    <property type="entry name" value="WH_DNA-bd_sf"/>
</dbReference>
<dbReference type="InterPro" id="IPR028978">
    <property type="entry name" value="Chorismate_lyase_/UTRA_dom_sf"/>
</dbReference>
<dbReference type="PROSITE" id="PS50949">
    <property type="entry name" value="HTH_GNTR"/>
    <property type="match status" value="1"/>
</dbReference>
<dbReference type="InterPro" id="IPR011663">
    <property type="entry name" value="UTRA"/>
</dbReference>
<reference evidence="6 7" key="1">
    <citation type="submission" date="2021-07" db="EMBL/GenBank/DDBJ databases">
        <title>Actinomadura sp. PM05-2 isolated from lichen.</title>
        <authorList>
            <person name="Somphong A."/>
            <person name="Phongsopitanun W."/>
            <person name="Tanasupawat S."/>
            <person name="Peongsungnone V."/>
        </authorList>
    </citation>
    <scope>NUCLEOTIDE SEQUENCE [LARGE SCALE GENOMIC DNA]</scope>
    <source>
        <strain evidence="6 7">PM05-2</strain>
    </source>
</reference>
<accession>A0ABS7G207</accession>
<evidence type="ECO:0000256" key="2">
    <source>
        <dbReference type="ARBA" id="ARBA00023125"/>
    </source>
</evidence>
<organism evidence="6 7">
    <name type="scientific">Actinomadura parmotrematis</name>
    <dbReference type="NCBI Taxonomy" id="2864039"/>
    <lineage>
        <taxon>Bacteria</taxon>
        <taxon>Bacillati</taxon>
        <taxon>Actinomycetota</taxon>
        <taxon>Actinomycetes</taxon>
        <taxon>Streptosporangiales</taxon>
        <taxon>Thermomonosporaceae</taxon>
        <taxon>Actinomadura</taxon>
    </lineage>
</organism>
<dbReference type="Gene3D" id="3.40.1410.10">
    <property type="entry name" value="Chorismate lyase-like"/>
    <property type="match status" value="1"/>
</dbReference>
<keyword evidence="7" id="KW-1185">Reference proteome</keyword>
<dbReference type="Pfam" id="PF07702">
    <property type="entry name" value="UTRA"/>
    <property type="match status" value="1"/>
</dbReference>
<evidence type="ECO:0000313" key="6">
    <source>
        <dbReference type="EMBL" id="MBW8486707.1"/>
    </source>
</evidence>
<evidence type="ECO:0000259" key="5">
    <source>
        <dbReference type="PROSITE" id="PS50949"/>
    </source>
</evidence>
<sequence length="308" mass="32799">MGQKKPFPPSSGRTTLSDAPKLYLTIRDQIIDAIRSGHYPAGTRLPTRAQIEQHWQVSDSTSKRVQAELLQSGWAVQDSTRGYLATTGPEGADSAAPMPPGFADATAPDPRTGAGSGPHAVPAVLPAQRTDLPTPSSGPRPLPRPAHTITLRGQIPEPMTSTHLVSVSYEAPPATVVYALALRPSAAHILVRRQVIADPTGRIALEIRTSYTPGVYPDSPLAQSQPIPGPWPDALAVHLNLRPATSRTDVTAHHPTPYQASILNLDSTAIVLVRDVTLYTTHGDPIDHTVSVWPADSTRITDTAPANS</sequence>
<proteinExistence type="predicted"/>
<gene>
    <name evidence="6" type="ORF">K1Y72_30370</name>
</gene>
<evidence type="ECO:0000256" key="1">
    <source>
        <dbReference type="ARBA" id="ARBA00023015"/>
    </source>
</evidence>
<evidence type="ECO:0000313" key="7">
    <source>
        <dbReference type="Proteomes" id="UP000774570"/>
    </source>
</evidence>
<dbReference type="PANTHER" id="PTHR44846">
    <property type="entry name" value="MANNOSYL-D-GLYCERATE TRANSPORT/METABOLISM SYSTEM REPRESSOR MNGR-RELATED"/>
    <property type="match status" value="1"/>
</dbReference>
<feature type="domain" description="HTH gntR-type" evidence="5">
    <location>
        <begin position="20"/>
        <end position="88"/>
    </location>
</feature>
<dbReference type="InterPro" id="IPR036388">
    <property type="entry name" value="WH-like_DNA-bd_sf"/>
</dbReference>
<dbReference type="EMBL" id="JAIBOA010000026">
    <property type="protein sequence ID" value="MBW8486707.1"/>
    <property type="molecule type" value="Genomic_DNA"/>
</dbReference>
<keyword evidence="2" id="KW-0238">DNA-binding</keyword>
<dbReference type="PANTHER" id="PTHR44846:SF17">
    <property type="entry name" value="GNTR-FAMILY TRANSCRIPTIONAL REGULATOR"/>
    <property type="match status" value="1"/>
</dbReference>
<name>A0ABS7G207_9ACTN</name>
<comment type="caution">
    <text evidence="6">The sequence shown here is derived from an EMBL/GenBank/DDBJ whole genome shotgun (WGS) entry which is preliminary data.</text>
</comment>
<dbReference type="SUPFAM" id="SSF46785">
    <property type="entry name" value="Winged helix' DNA-binding domain"/>
    <property type="match status" value="1"/>
</dbReference>
<keyword evidence="1" id="KW-0805">Transcription regulation</keyword>
<feature type="region of interest" description="Disordered" evidence="4">
    <location>
        <begin position="84"/>
        <end position="152"/>
    </location>
</feature>
<dbReference type="SUPFAM" id="SSF64288">
    <property type="entry name" value="Chorismate lyase-like"/>
    <property type="match status" value="1"/>
</dbReference>
<dbReference type="InterPro" id="IPR000524">
    <property type="entry name" value="Tscrpt_reg_HTH_GntR"/>
</dbReference>
<protein>
    <submittedName>
        <fullName evidence="6">GntR family transcriptional regulator</fullName>
    </submittedName>
</protein>
<evidence type="ECO:0000256" key="4">
    <source>
        <dbReference type="SAM" id="MobiDB-lite"/>
    </source>
</evidence>
<evidence type="ECO:0000256" key="3">
    <source>
        <dbReference type="ARBA" id="ARBA00023163"/>
    </source>
</evidence>
<keyword evidence="3" id="KW-0804">Transcription</keyword>